<name>A0A1C0TQN2_9GAMM</name>
<keyword evidence="1" id="KW-0812">Transmembrane</keyword>
<evidence type="ECO:0000313" key="2">
    <source>
        <dbReference type="EMBL" id="OCQ21261.1"/>
    </source>
</evidence>
<keyword evidence="1" id="KW-0472">Membrane</keyword>
<evidence type="ECO:0000256" key="1">
    <source>
        <dbReference type="SAM" id="Phobius"/>
    </source>
</evidence>
<gene>
    <name evidence="2" type="ORF">A7985_11580</name>
</gene>
<dbReference type="Proteomes" id="UP000093366">
    <property type="component" value="Unassembled WGS sequence"/>
</dbReference>
<dbReference type="EMBL" id="MAUJ01000003">
    <property type="protein sequence ID" value="OCQ21261.1"/>
    <property type="molecule type" value="Genomic_DNA"/>
</dbReference>
<dbReference type="AlphaFoldDB" id="A0A1C0TQN2"/>
<proteinExistence type="predicted"/>
<reference evidence="3" key="1">
    <citation type="submission" date="2016-07" db="EMBL/GenBank/DDBJ databases">
        <authorList>
            <person name="Florea S."/>
            <person name="Webb J.S."/>
            <person name="Jaromczyk J."/>
            <person name="Schardl C.L."/>
        </authorList>
    </citation>
    <scope>NUCLEOTIDE SEQUENCE [LARGE SCALE GENOMIC DNA]</scope>
    <source>
        <strain evidence="3">IPB1</strain>
    </source>
</reference>
<protein>
    <submittedName>
        <fullName evidence="2">Uncharacterized protein</fullName>
    </submittedName>
</protein>
<feature type="transmembrane region" description="Helical" evidence="1">
    <location>
        <begin position="31"/>
        <end position="52"/>
    </location>
</feature>
<sequence>MSTYYEIDEPEDSAQLYELKDGRFQIVGPGVLYDILLVSGYILVSESFAVFLDNLKISGIRLESAVIYNPANKKEIYPIQKMEVLKKYNKKNMNQIIDSTICKIAQYGNGCIFVNAPLKTEIEKVYKDYIFHHEFSYYAE</sequence>
<dbReference type="RefSeq" id="WP_065790629.1">
    <property type="nucleotide sequence ID" value="NZ_MAUJ01000003.1"/>
</dbReference>
<organism evidence="2 3">
    <name type="scientific">Pseudoalteromonas luteoviolacea</name>
    <dbReference type="NCBI Taxonomy" id="43657"/>
    <lineage>
        <taxon>Bacteria</taxon>
        <taxon>Pseudomonadati</taxon>
        <taxon>Pseudomonadota</taxon>
        <taxon>Gammaproteobacteria</taxon>
        <taxon>Alteromonadales</taxon>
        <taxon>Pseudoalteromonadaceae</taxon>
        <taxon>Pseudoalteromonas</taxon>
    </lineage>
</organism>
<keyword evidence="1" id="KW-1133">Transmembrane helix</keyword>
<accession>A0A1C0TQN2</accession>
<comment type="caution">
    <text evidence="2">The sequence shown here is derived from an EMBL/GenBank/DDBJ whole genome shotgun (WGS) entry which is preliminary data.</text>
</comment>
<evidence type="ECO:0000313" key="3">
    <source>
        <dbReference type="Proteomes" id="UP000093366"/>
    </source>
</evidence>